<dbReference type="SMART" id="SM01360">
    <property type="entry name" value="A2M"/>
    <property type="match status" value="1"/>
</dbReference>
<evidence type="ECO:0000259" key="8">
    <source>
        <dbReference type="SMART" id="SM01359"/>
    </source>
</evidence>
<dbReference type="PANTHER" id="PTHR11412:SF136">
    <property type="entry name" value="CD109 ANTIGEN"/>
    <property type="match status" value="1"/>
</dbReference>
<reference evidence="11" key="2">
    <citation type="submission" date="2025-08" db="UniProtKB">
        <authorList>
            <consortium name="Ensembl"/>
        </authorList>
    </citation>
    <scope>IDENTIFICATION</scope>
</reference>
<dbReference type="Gene3D" id="2.60.40.1930">
    <property type="match status" value="3"/>
</dbReference>
<dbReference type="GO" id="GO:0005615">
    <property type="term" value="C:extracellular space"/>
    <property type="evidence" value="ECO:0007669"/>
    <property type="project" value="InterPro"/>
</dbReference>
<dbReference type="InterPro" id="IPR013783">
    <property type="entry name" value="Ig-like_fold"/>
</dbReference>
<evidence type="ECO:0000256" key="2">
    <source>
        <dbReference type="ARBA" id="ARBA00022690"/>
    </source>
</evidence>
<dbReference type="Pfam" id="PF07703">
    <property type="entry name" value="A2M_BRD"/>
    <property type="match status" value="1"/>
</dbReference>
<keyword evidence="2" id="KW-0646">Protease inhibitor</keyword>
<dbReference type="PROSITE" id="PS00477">
    <property type="entry name" value="ALPHA_2_MACROGLOBULIN"/>
    <property type="match status" value="1"/>
</dbReference>
<sequence length="1201" mass="132507">IFPSSLFGLTLCSSYWFVFVRPDRRPSYLVLSPRILRSGVPMSVSVTVLIDGDVYVSARIVRGNQTLAANSSTVEGGTSSFVIQMLNKIPHRSPCCDLQIYEDESGYKRSFTLEVQGHVGNVQVFSDATRLQFDLKGFSIFIQTDKLNYLPGQAVKIRVVSINPDGRPHISPMDNPRGYLIRQWLAADSVLGVISKEFDLSDNPPLGVWSITATGQVSLLCLTKSTQCVPYKGLFELWKNSSETLVDVGCNAILSATRLSGLTHNSSVKVSVAKSRYKLSFEEYPRILKPSLSFTAKVRKATFLFEFCRVFQIKKMHFFIRINFKWSYVCILCVKVKSRGQVVSAGTGIHAANLTLVPEVSWAPLACIIVYCVHPTGEIVNDAIDVPITPVLQNKVSLSWSKTMTRPAEDVTLNVSVAEPNSLVGILVVDKATRLAGSHNDITTETVRITALNGIFPTFVTSNLAVEHQEEQQEPHERQNFPETWIWMDANTGDSNTKEIPLTVPDSITSWTATAFVMSESLGLGFVDQPAKLTVFQDFFLSLNLPACIIRGEELVLEVILFNYLQQQLEVSVIVAQSDTFEFVFPDSEELPMPTVREVRVESESGTTVLIPIRPLIIGEIPISVKATSSAASDFVRTTVLVKAEGLEQLFSKSLLLELSPSESNISRNIVFTFPPDTVEDSQRVMVTAVGDILGPSISGLDSLIRMPYGCGEQNMINFAPNIYVLQYLNASGQADQNTVDRATEFMMKGYVRELSFQRLDGSFSAFGDRDSSGSTWLSAFVLRCFLQARPFISIDSQVLDTAAAWIAARQAADGSFREPGRVIHTELQGGLDGPVSLTAYVLIALLEDSDIRVSAALMYLEARLALGVSSSYSLSLLTYALALDGSSNAQTALNNLLGRAETIDGGLEWPSTHGGVSSSWQPRSADIEMVSYVLLTLHRLGLVSQGLGLMKWLSQQRNDRGGFGSTQDTVVALQALATYAALGGSKDTDISIRVNINTVNTVASFHINQENYLLHQNFSSPLINSCVLLPQLNVFYNIRNEELRRRRRHAGEREPFELYVSLTDEEMDSTHLSRDLGLNMTGMAIMEVGLLSGFSLTPDAIQTDQVIKKVETQPGKVILYLDSVSCTQTRCTECDCCLSVRRRTETTYKSWWRREMAACSFCGDGCSQCRADQQQEVSAAPSSRLHLLPAVLLLFVIFGM</sequence>
<dbReference type="SUPFAM" id="SSF48239">
    <property type="entry name" value="Terpenoid cyclases/Protein prenyltransferases"/>
    <property type="match status" value="1"/>
</dbReference>
<dbReference type="InterPro" id="IPR001599">
    <property type="entry name" value="Macroglobln_a2"/>
</dbReference>
<evidence type="ECO:0000256" key="4">
    <source>
        <dbReference type="ARBA" id="ARBA00022900"/>
    </source>
</evidence>
<dbReference type="Gene3D" id="1.50.10.20">
    <property type="match status" value="1"/>
</dbReference>
<accession>A0A3P8TCL5</accession>
<dbReference type="Pfam" id="PF01835">
    <property type="entry name" value="MG2"/>
    <property type="match status" value="1"/>
</dbReference>
<dbReference type="GO" id="GO:0004867">
    <property type="term" value="F:serine-type endopeptidase inhibitor activity"/>
    <property type="evidence" value="ECO:0007669"/>
    <property type="project" value="UniProtKB-KW"/>
</dbReference>
<evidence type="ECO:0000256" key="3">
    <source>
        <dbReference type="ARBA" id="ARBA00022729"/>
    </source>
</evidence>
<dbReference type="Gene3D" id="2.60.40.10">
    <property type="entry name" value="Immunoglobulins"/>
    <property type="match status" value="1"/>
</dbReference>
<keyword evidence="3" id="KW-0732">Signal</keyword>
<keyword evidence="4" id="KW-0722">Serine protease inhibitor</keyword>
<dbReference type="InterPro" id="IPR050473">
    <property type="entry name" value="A2M/Complement_sys"/>
</dbReference>
<dbReference type="Pfam" id="PF07677">
    <property type="entry name" value="A2M_recep"/>
    <property type="match status" value="1"/>
</dbReference>
<dbReference type="InterPro" id="IPR011626">
    <property type="entry name" value="Alpha-macroglobulin_TED"/>
</dbReference>
<reference evidence="11" key="3">
    <citation type="submission" date="2025-09" db="UniProtKB">
        <authorList>
            <consortium name="Ensembl"/>
        </authorList>
    </citation>
    <scope>IDENTIFICATION</scope>
</reference>
<evidence type="ECO:0000259" key="9">
    <source>
        <dbReference type="SMART" id="SM01360"/>
    </source>
</evidence>
<dbReference type="InterPro" id="IPR009048">
    <property type="entry name" value="A-macroglobulin_rcpt-bd"/>
</dbReference>
<dbReference type="GeneTree" id="ENSGT00940000155926"/>
<dbReference type="InterPro" id="IPR041813">
    <property type="entry name" value="A2M_TED"/>
</dbReference>
<keyword evidence="7" id="KW-0325">Glycoprotein</keyword>
<name>A0A3P8TCL5_AMPPE</name>
<dbReference type="OMA" id="FMNSFTV"/>
<dbReference type="Gene3D" id="2.60.40.690">
    <property type="entry name" value="Alpha-macroglobulin, receptor-binding domain"/>
    <property type="match status" value="1"/>
</dbReference>
<feature type="domain" description="Alpha-2-macroglobulin bait region" evidence="8">
    <location>
        <begin position="311"/>
        <end position="436"/>
    </location>
</feature>
<organism evidence="11 12">
    <name type="scientific">Amphiprion percula</name>
    <name type="common">Orange clownfish</name>
    <name type="synonym">Lutjanus percula</name>
    <dbReference type="NCBI Taxonomy" id="161767"/>
    <lineage>
        <taxon>Eukaryota</taxon>
        <taxon>Metazoa</taxon>
        <taxon>Chordata</taxon>
        <taxon>Craniata</taxon>
        <taxon>Vertebrata</taxon>
        <taxon>Euteleostomi</taxon>
        <taxon>Actinopterygii</taxon>
        <taxon>Neopterygii</taxon>
        <taxon>Teleostei</taxon>
        <taxon>Neoteleostei</taxon>
        <taxon>Acanthomorphata</taxon>
        <taxon>Ovalentaria</taxon>
        <taxon>Pomacentridae</taxon>
        <taxon>Amphiprion</taxon>
    </lineage>
</organism>
<dbReference type="Gene3D" id="6.20.50.160">
    <property type="match status" value="1"/>
</dbReference>
<feature type="domain" description="Alpha-2-macroglobulin" evidence="9">
    <location>
        <begin position="484"/>
        <end position="575"/>
    </location>
</feature>
<dbReference type="FunFam" id="1.50.10.20:FF:000001">
    <property type="entry name" value="CD109 isoform 1"/>
    <property type="match status" value="1"/>
</dbReference>
<evidence type="ECO:0000313" key="11">
    <source>
        <dbReference type="Ensembl" id="ENSAPEP00000021232.1"/>
    </source>
</evidence>
<dbReference type="Pfam" id="PF07678">
    <property type="entry name" value="TED_complement"/>
    <property type="match status" value="1"/>
</dbReference>
<dbReference type="SMART" id="SM01361">
    <property type="entry name" value="A2M_recep"/>
    <property type="match status" value="1"/>
</dbReference>
<dbReference type="AlphaFoldDB" id="A0A3P8TCL5"/>
<dbReference type="Gene3D" id="2.20.130.20">
    <property type="match status" value="1"/>
</dbReference>
<evidence type="ECO:0000313" key="12">
    <source>
        <dbReference type="Proteomes" id="UP000265080"/>
    </source>
</evidence>
<dbReference type="Ensembl" id="ENSAPET00000021793.1">
    <property type="protein sequence ID" value="ENSAPEP00000021232.1"/>
    <property type="gene ID" value="ENSAPEG00000015110.1"/>
</dbReference>
<dbReference type="SUPFAM" id="SSF49410">
    <property type="entry name" value="Alpha-macroglobulin receptor domain"/>
    <property type="match status" value="1"/>
</dbReference>
<dbReference type="SUPFAM" id="SSF81296">
    <property type="entry name" value="E set domains"/>
    <property type="match status" value="1"/>
</dbReference>
<proteinExistence type="inferred from homology"/>
<dbReference type="InterPro" id="IPR008930">
    <property type="entry name" value="Terpenoid_cyclase/PrenylTrfase"/>
</dbReference>
<evidence type="ECO:0000256" key="7">
    <source>
        <dbReference type="ARBA" id="ARBA00023180"/>
    </source>
</evidence>
<dbReference type="SMART" id="SM01419">
    <property type="entry name" value="Thiol-ester_cl"/>
    <property type="match status" value="1"/>
</dbReference>
<evidence type="ECO:0000256" key="5">
    <source>
        <dbReference type="ARBA" id="ARBA00022966"/>
    </source>
</evidence>
<dbReference type="Proteomes" id="UP000265080">
    <property type="component" value="Chromosome 11"/>
</dbReference>
<dbReference type="Gene3D" id="2.60.120.1540">
    <property type="match status" value="1"/>
</dbReference>
<dbReference type="GO" id="GO:0007399">
    <property type="term" value="P:nervous system development"/>
    <property type="evidence" value="ECO:0007669"/>
    <property type="project" value="UniProtKB-ARBA"/>
</dbReference>
<reference evidence="11 12" key="1">
    <citation type="submission" date="2018-03" db="EMBL/GenBank/DDBJ databases">
        <title>Finding Nemo's genes: A chromosome-scale reference assembly of the genome of the orange clownfish Amphiprion percula.</title>
        <authorList>
            <person name="Lehmann R."/>
        </authorList>
    </citation>
    <scope>NUCLEOTIDE SEQUENCE</scope>
</reference>
<evidence type="ECO:0000256" key="1">
    <source>
        <dbReference type="ARBA" id="ARBA00010952"/>
    </source>
</evidence>
<keyword evidence="5" id="KW-0882">Thioester bond</keyword>
<dbReference type="InterPro" id="IPR011625">
    <property type="entry name" value="A2M_N_BRD"/>
</dbReference>
<evidence type="ECO:0000256" key="6">
    <source>
        <dbReference type="ARBA" id="ARBA00023157"/>
    </source>
</evidence>
<dbReference type="PANTHER" id="PTHR11412">
    <property type="entry name" value="MACROGLOBULIN / COMPLEMENT"/>
    <property type="match status" value="1"/>
</dbReference>
<dbReference type="InterPro" id="IPR002890">
    <property type="entry name" value="MG2"/>
</dbReference>
<dbReference type="CDD" id="cd02897">
    <property type="entry name" value="A2M_2"/>
    <property type="match status" value="1"/>
</dbReference>
<keyword evidence="12" id="KW-1185">Reference proteome</keyword>
<dbReference type="InterPro" id="IPR019742">
    <property type="entry name" value="MacrogloblnA2_CS"/>
</dbReference>
<dbReference type="InterPro" id="IPR036595">
    <property type="entry name" value="A-macroglobulin_rcpt-bd_sf"/>
</dbReference>
<comment type="similarity">
    <text evidence="1">Belongs to the protease inhibitor I39 (alpha-2-macroglobulin) family.</text>
</comment>
<dbReference type="InterPro" id="IPR047565">
    <property type="entry name" value="Alpha-macroglob_thiol-ester_cl"/>
</dbReference>
<evidence type="ECO:0000259" key="10">
    <source>
        <dbReference type="SMART" id="SM01361"/>
    </source>
</evidence>
<dbReference type="Pfam" id="PF00207">
    <property type="entry name" value="A2M"/>
    <property type="match status" value="1"/>
</dbReference>
<dbReference type="SMART" id="SM01359">
    <property type="entry name" value="A2M_N_2"/>
    <property type="match status" value="1"/>
</dbReference>
<dbReference type="InterPro" id="IPR014756">
    <property type="entry name" value="Ig_E-set"/>
</dbReference>
<feature type="domain" description="Alpha-macroglobulin receptor-binding" evidence="10">
    <location>
        <begin position="1082"/>
        <end position="1149"/>
    </location>
</feature>
<dbReference type="STRING" id="161767.ENSAPEP00000021232"/>
<protein>
    <submittedName>
        <fullName evidence="11">CD109 molecule</fullName>
    </submittedName>
</protein>
<keyword evidence="6" id="KW-1015">Disulfide bond</keyword>